<dbReference type="Pfam" id="PF00005">
    <property type="entry name" value="ABC_tran"/>
    <property type="match status" value="2"/>
</dbReference>
<dbReference type="CDD" id="cd03215">
    <property type="entry name" value="ABC_Carb_Monos_II"/>
    <property type="match status" value="1"/>
</dbReference>
<feature type="domain" description="ABC transporter" evidence="5">
    <location>
        <begin position="270"/>
        <end position="516"/>
    </location>
</feature>
<dbReference type="GO" id="GO:0016887">
    <property type="term" value="F:ATP hydrolysis activity"/>
    <property type="evidence" value="ECO:0007669"/>
    <property type="project" value="InterPro"/>
</dbReference>
<evidence type="ECO:0000259" key="5">
    <source>
        <dbReference type="PROSITE" id="PS50893"/>
    </source>
</evidence>
<dbReference type="AlphaFoldDB" id="A0A6J7R8M4"/>
<dbReference type="InterPro" id="IPR003439">
    <property type="entry name" value="ABC_transporter-like_ATP-bd"/>
</dbReference>
<dbReference type="PROSITE" id="PS00211">
    <property type="entry name" value="ABC_TRANSPORTER_1"/>
    <property type="match status" value="1"/>
</dbReference>
<protein>
    <submittedName>
        <fullName evidence="6">Unannotated protein</fullName>
    </submittedName>
</protein>
<dbReference type="PROSITE" id="PS50893">
    <property type="entry name" value="ABC_TRANSPORTER_2"/>
    <property type="match status" value="2"/>
</dbReference>
<dbReference type="SMART" id="SM00382">
    <property type="entry name" value="AAA"/>
    <property type="match status" value="2"/>
</dbReference>
<reference evidence="6" key="1">
    <citation type="submission" date="2020-05" db="EMBL/GenBank/DDBJ databases">
        <authorList>
            <person name="Chiriac C."/>
            <person name="Salcher M."/>
            <person name="Ghai R."/>
            <person name="Kavagutti S V."/>
        </authorList>
    </citation>
    <scope>NUCLEOTIDE SEQUENCE</scope>
</reference>
<keyword evidence="1" id="KW-0813">Transport</keyword>
<dbReference type="CDD" id="cd03216">
    <property type="entry name" value="ABC_Carb_Monos_I"/>
    <property type="match status" value="1"/>
</dbReference>
<evidence type="ECO:0000256" key="4">
    <source>
        <dbReference type="ARBA" id="ARBA00022840"/>
    </source>
</evidence>
<name>A0A6J7R8M4_9ZZZZ</name>
<dbReference type="EMBL" id="CAFBQU010000057">
    <property type="protein sequence ID" value="CAB5067453.1"/>
    <property type="molecule type" value="Genomic_DNA"/>
</dbReference>
<sequence>MMYALRRTSHDGGETTTVATTLHIHSLSKTFPGQVALNDVALDIEEGEVHALVGQNGSGKSTLIKILAGFHQPDANFVVTMRGHDFAMGSAVAAHEAGIRFVHQDLGLVEAVSTVENLALGFGYDTGFGNRINWAAETKRAKQALLDLGFDINVRAPVATLGAAARTGVAIARALQDTKEGISILVLDEPTASLPGADVDTLFEAVRRLTKRGISVVFVSHHLEEVFDITDRVTVLRDGKVVGTKATKDLNMDSLIEMIVGRGVTSVAANRTVDASLAPRLQVQGLVGAGINGVSFSVQPGEVLGIVGLTGSGRDTMVGTLAGALTRQGSVLIDGEELKGGDPRESLTKGLSFVPVDRLRNGILALMSVRANITISNVERNAHGLRLSHKDEKAEAAEWVKKLSVVTAGTEVPVATLSGGNQQKVMMARSFRLNPKVLLLDEPTQGVDIGAKEEIHAFVDQAAADGTAIVVCSTDTAELARVCDRVVVMYRGQIANTLTRSSGLSAEKIDQLLLAGSSMATAS</sequence>
<proteinExistence type="predicted"/>
<dbReference type="Gene3D" id="3.40.50.300">
    <property type="entry name" value="P-loop containing nucleotide triphosphate hydrolases"/>
    <property type="match status" value="2"/>
</dbReference>
<feature type="domain" description="ABC transporter" evidence="5">
    <location>
        <begin position="22"/>
        <end position="263"/>
    </location>
</feature>
<gene>
    <name evidence="6" type="ORF">UFOPK4098_01083</name>
    <name evidence="7" type="ORF">UFOPK4347_01479</name>
</gene>
<keyword evidence="2" id="KW-0677">Repeat</keyword>
<dbReference type="SUPFAM" id="SSF52540">
    <property type="entry name" value="P-loop containing nucleoside triphosphate hydrolases"/>
    <property type="match status" value="2"/>
</dbReference>
<keyword evidence="3" id="KW-0547">Nucleotide-binding</keyword>
<dbReference type="PANTHER" id="PTHR43790:SF9">
    <property type="entry name" value="GALACTOFURANOSE TRANSPORTER ATP-BINDING PROTEIN YTFR"/>
    <property type="match status" value="1"/>
</dbReference>
<dbReference type="InterPro" id="IPR017871">
    <property type="entry name" value="ABC_transporter-like_CS"/>
</dbReference>
<dbReference type="PANTHER" id="PTHR43790">
    <property type="entry name" value="CARBOHYDRATE TRANSPORT ATP-BINDING PROTEIN MG119-RELATED"/>
    <property type="match status" value="1"/>
</dbReference>
<dbReference type="EMBL" id="CAFBPN010000061">
    <property type="protein sequence ID" value="CAB5025021.1"/>
    <property type="molecule type" value="Genomic_DNA"/>
</dbReference>
<evidence type="ECO:0000256" key="3">
    <source>
        <dbReference type="ARBA" id="ARBA00022741"/>
    </source>
</evidence>
<dbReference type="InterPro" id="IPR027417">
    <property type="entry name" value="P-loop_NTPase"/>
</dbReference>
<evidence type="ECO:0000313" key="6">
    <source>
        <dbReference type="EMBL" id="CAB5025021.1"/>
    </source>
</evidence>
<dbReference type="InterPro" id="IPR003593">
    <property type="entry name" value="AAA+_ATPase"/>
</dbReference>
<accession>A0A6J7R8M4</accession>
<dbReference type="InterPro" id="IPR050107">
    <property type="entry name" value="ABC_carbohydrate_import_ATPase"/>
</dbReference>
<dbReference type="GO" id="GO:0005524">
    <property type="term" value="F:ATP binding"/>
    <property type="evidence" value="ECO:0007669"/>
    <property type="project" value="UniProtKB-KW"/>
</dbReference>
<evidence type="ECO:0000256" key="2">
    <source>
        <dbReference type="ARBA" id="ARBA00022737"/>
    </source>
</evidence>
<evidence type="ECO:0000313" key="7">
    <source>
        <dbReference type="EMBL" id="CAB5067453.1"/>
    </source>
</evidence>
<evidence type="ECO:0000256" key="1">
    <source>
        <dbReference type="ARBA" id="ARBA00022448"/>
    </source>
</evidence>
<organism evidence="6">
    <name type="scientific">freshwater metagenome</name>
    <dbReference type="NCBI Taxonomy" id="449393"/>
    <lineage>
        <taxon>unclassified sequences</taxon>
        <taxon>metagenomes</taxon>
        <taxon>ecological metagenomes</taxon>
    </lineage>
</organism>
<keyword evidence="4" id="KW-0067">ATP-binding</keyword>